<dbReference type="AlphaFoldDB" id="A0A512HRV6"/>
<dbReference type="SUPFAM" id="SSF52540">
    <property type="entry name" value="P-loop containing nucleoside triphosphate hydrolases"/>
    <property type="match status" value="1"/>
</dbReference>
<dbReference type="Pfam" id="PF17854">
    <property type="entry name" value="FtsK_alpha"/>
    <property type="match status" value="1"/>
</dbReference>
<gene>
    <name evidence="8" type="ORF">AFL01nite_05180</name>
</gene>
<reference evidence="8 9" key="1">
    <citation type="submission" date="2019-07" db="EMBL/GenBank/DDBJ databases">
        <title>Whole genome shotgun sequence of Aeromicrobium flavum NBRC 107625.</title>
        <authorList>
            <person name="Hosoyama A."/>
            <person name="Uohara A."/>
            <person name="Ohji S."/>
            <person name="Ichikawa N."/>
        </authorList>
    </citation>
    <scope>NUCLEOTIDE SEQUENCE [LARGE SCALE GENOMIC DNA]</scope>
    <source>
        <strain evidence="8 9">NBRC 107625</strain>
    </source>
</reference>
<evidence type="ECO:0000259" key="7">
    <source>
        <dbReference type="PROSITE" id="PS50901"/>
    </source>
</evidence>
<keyword evidence="2 5" id="KW-0547">Nucleotide-binding</keyword>
<dbReference type="RefSeq" id="WP_146825510.1">
    <property type="nucleotide sequence ID" value="NZ_BAAAYQ010000001.1"/>
</dbReference>
<keyword evidence="4" id="KW-0238">DNA-binding</keyword>
<feature type="region of interest" description="Disordered" evidence="6">
    <location>
        <begin position="1"/>
        <end position="23"/>
    </location>
</feature>
<dbReference type="PANTHER" id="PTHR22683:SF1">
    <property type="entry name" value="TYPE VII SECRETION SYSTEM PROTEIN ESSC"/>
    <property type="match status" value="1"/>
</dbReference>
<dbReference type="InterPro" id="IPR002543">
    <property type="entry name" value="FtsK_dom"/>
</dbReference>
<keyword evidence="9" id="KW-1185">Reference proteome</keyword>
<proteinExistence type="inferred from homology"/>
<organism evidence="8 9">
    <name type="scientific">Aeromicrobium flavum</name>
    <dbReference type="NCBI Taxonomy" id="416568"/>
    <lineage>
        <taxon>Bacteria</taxon>
        <taxon>Bacillati</taxon>
        <taxon>Actinomycetota</taxon>
        <taxon>Actinomycetes</taxon>
        <taxon>Propionibacteriales</taxon>
        <taxon>Nocardioidaceae</taxon>
        <taxon>Aeromicrobium</taxon>
    </lineage>
</organism>
<dbReference type="Proteomes" id="UP000321769">
    <property type="component" value="Unassembled WGS sequence"/>
</dbReference>
<dbReference type="InterPro" id="IPR041027">
    <property type="entry name" value="FtsK_alpha"/>
</dbReference>
<evidence type="ECO:0000313" key="8">
    <source>
        <dbReference type="EMBL" id="GEO88191.1"/>
    </source>
</evidence>
<dbReference type="EMBL" id="BJZQ01000001">
    <property type="protein sequence ID" value="GEO88191.1"/>
    <property type="molecule type" value="Genomic_DNA"/>
</dbReference>
<feature type="region of interest" description="Disordered" evidence="6">
    <location>
        <begin position="69"/>
        <end position="98"/>
    </location>
</feature>
<dbReference type="PANTHER" id="PTHR22683">
    <property type="entry name" value="SPORULATION PROTEIN RELATED"/>
    <property type="match status" value="1"/>
</dbReference>
<sequence>MTPQRSAELDNAGTGQTSHQAAAVLGDAARSLLIEALDGRQSPEHDAARQILARTARALLLADLGAPVAPETAPASARRPRKPRESTQPPAAPPLDTEAEPETIARALAQHGVSVAHVETIDAPQVHRHAFTLAAGVRVSRVAALTAEIESALDRDGVAVTRQGKHVLIDVPRSRRTFVKWSRDRDREGSGSTKAPLSFVAGHGLDDQPVTVDLATCPHLLIAGSTGSGKSVAVHGLIASLLDRSTPDTLRLTLVDPKRVELGQWASAPQVEQFVSGGGWEAAHALAVVETVMDNRFSRFADAGVRDIEEYRVAHPDRPMPAQVVVIDELADLMLDKSQRAEIEISVVRIAQLGRAAGVHLVLATQRPTVKVVTGLIGANVPARWVFRVNSGVDSRVALGRNGAELLLGKGDGLLSMPGRGIVRVQAPAIGDSDVAGVLDRSRATFPPREVDGVQITKPPTSLDE</sequence>
<evidence type="ECO:0000313" key="9">
    <source>
        <dbReference type="Proteomes" id="UP000321769"/>
    </source>
</evidence>
<keyword evidence="3 5" id="KW-0067">ATP-binding</keyword>
<comment type="caution">
    <text evidence="8">The sequence shown here is derived from an EMBL/GenBank/DDBJ whole genome shotgun (WGS) entry which is preliminary data.</text>
</comment>
<evidence type="ECO:0000256" key="2">
    <source>
        <dbReference type="ARBA" id="ARBA00022741"/>
    </source>
</evidence>
<protein>
    <recommendedName>
        <fullName evidence="7">FtsK domain-containing protein</fullName>
    </recommendedName>
</protein>
<evidence type="ECO:0000256" key="6">
    <source>
        <dbReference type="SAM" id="MobiDB-lite"/>
    </source>
</evidence>
<feature type="domain" description="FtsK" evidence="7">
    <location>
        <begin position="207"/>
        <end position="396"/>
    </location>
</feature>
<feature type="binding site" evidence="5">
    <location>
        <begin position="224"/>
        <end position="231"/>
    </location>
    <ligand>
        <name>ATP</name>
        <dbReference type="ChEBI" id="CHEBI:30616"/>
    </ligand>
</feature>
<evidence type="ECO:0000256" key="4">
    <source>
        <dbReference type="ARBA" id="ARBA00023125"/>
    </source>
</evidence>
<dbReference type="OrthoDB" id="9807790at2"/>
<evidence type="ECO:0000256" key="3">
    <source>
        <dbReference type="ARBA" id="ARBA00022840"/>
    </source>
</evidence>
<dbReference type="PROSITE" id="PS50901">
    <property type="entry name" value="FTSK"/>
    <property type="match status" value="1"/>
</dbReference>
<name>A0A512HRV6_9ACTN</name>
<dbReference type="Pfam" id="PF01580">
    <property type="entry name" value="FtsK_SpoIIIE"/>
    <property type="match status" value="1"/>
</dbReference>
<dbReference type="GO" id="GO:0003677">
    <property type="term" value="F:DNA binding"/>
    <property type="evidence" value="ECO:0007669"/>
    <property type="project" value="UniProtKB-KW"/>
</dbReference>
<dbReference type="Gene3D" id="3.40.50.300">
    <property type="entry name" value="P-loop containing nucleotide triphosphate hydrolases"/>
    <property type="match status" value="1"/>
</dbReference>
<dbReference type="GO" id="GO:0005524">
    <property type="term" value="F:ATP binding"/>
    <property type="evidence" value="ECO:0007669"/>
    <property type="project" value="UniProtKB-UniRule"/>
</dbReference>
<evidence type="ECO:0000256" key="1">
    <source>
        <dbReference type="ARBA" id="ARBA00006474"/>
    </source>
</evidence>
<dbReference type="Gene3D" id="3.30.980.40">
    <property type="match status" value="1"/>
</dbReference>
<evidence type="ECO:0000256" key="5">
    <source>
        <dbReference type="PROSITE-ProRule" id="PRU00289"/>
    </source>
</evidence>
<dbReference type="InterPro" id="IPR050206">
    <property type="entry name" value="FtsK/SpoIIIE/SftA"/>
</dbReference>
<comment type="similarity">
    <text evidence="1">Belongs to the FtsK/SpoIIIE/SftA family.</text>
</comment>
<dbReference type="InterPro" id="IPR027417">
    <property type="entry name" value="P-loop_NTPase"/>
</dbReference>
<accession>A0A512HRV6</accession>